<dbReference type="GO" id="GO:0042744">
    <property type="term" value="P:hydrogen peroxide catabolic process"/>
    <property type="evidence" value="ECO:0007669"/>
    <property type="project" value="TreeGrafter"/>
</dbReference>
<proteinExistence type="inferred from homology"/>
<dbReference type="Pfam" id="PF10417">
    <property type="entry name" value="1-cysPrx_C"/>
    <property type="match status" value="1"/>
</dbReference>
<evidence type="ECO:0000256" key="3">
    <source>
        <dbReference type="ARBA" id="ARBA00022559"/>
    </source>
</evidence>
<evidence type="ECO:0000313" key="11">
    <source>
        <dbReference type="EMBL" id="GAV04299.1"/>
    </source>
</evidence>
<dbReference type="InterPro" id="IPR036249">
    <property type="entry name" value="Thioredoxin-like_sf"/>
</dbReference>
<dbReference type="PROSITE" id="PS51352">
    <property type="entry name" value="THIOREDOXIN_2"/>
    <property type="match status" value="1"/>
</dbReference>
<organism evidence="11 12">
    <name type="scientific">Ramazzottius varieornatus</name>
    <name type="common">Water bear</name>
    <name type="synonym">Tardigrade</name>
    <dbReference type="NCBI Taxonomy" id="947166"/>
    <lineage>
        <taxon>Eukaryota</taxon>
        <taxon>Metazoa</taxon>
        <taxon>Ecdysozoa</taxon>
        <taxon>Tardigrada</taxon>
        <taxon>Eutardigrada</taxon>
        <taxon>Parachela</taxon>
        <taxon>Hypsibioidea</taxon>
        <taxon>Ramazzottiidae</taxon>
        <taxon>Ramazzottius</taxon>
    </lineage>
</organism>
<evidence type="ECO:0000256" key="8">
    <source>
        <dbReference type="ARBA" id="ARBA00049091"/>
    </source>
</evidence>
<gene>
    <name evidence="11" type="primary">RvY_14602-1</name>
    <name evidence="11" type="synonym">RvY_14602.1</name>
    <name evidence="11" type="ORF">RvY_14602</name>
</gene>
<dbReference type="InterPro" id="IPR019479">
    <property type="entry name" value="Peroxiredoxin_C"/>
</dbReference>
<dbReference type="AlphaFoldDB" id="A0A1D1W0B5"/>
<protein>
    <recommendedName>
        <fullName evidence="2">thioredoxin-dependent peroxiredoxin</fullName>
        <ecNumber evidence="2">1.11.1.24</ecNumber>
    </recommendedName>
</protein>
<evidence type="ECO:0000259" key="10">
    <source>
        <dbReference type="PROSITE" id="PS51352"/>
    </source>
</evidence>
<dbReference type="PANTHER" id="PTHR10681:SF128">
    <property type="entry name" value="THIOREDOXIN-DEPENDENT PEROXIDE REDUCTASE, MITOCHONDRIAL"/>
    <property type="match status" value="1"/>
</dbReference>
<dbReference type="GO" id="GO:0008379">
    <property type="term" value="F:thioredoxin peroxidase activity"/>
    <property type="evidence" value="ECO:0007669"/>
    <property type="project" value="TreeGrafter"/>
</dbReference>
<evidence type="ECO:0000256" key="9">
    <source>
        <dbReference type="SAM" id="MobiDB-lite"/>
    </source>
</evidence>
<dbReference type="GO" id="GO:0033554">
    <property type="term" value="P:cellular response to stress"/>
    <property type="evidence" value="ECO:0007669"/>
    <property type="project" value="TreeGrafter"/>
</dbReference>
<feature type="domain" description="Thioredoxin" evidence="10">
    <location>
        <begin position="44"/>
        <end position="203"/>
    </location>
</feature>
<keyword evidence="3" id="KW-0575">Peroxidase</keyword>
<dbReference type="EC" id="1.11.1.24" evidence="2"/>
<dbReference type="Gene3D" id="3.40.30.10">
    <property type="entry name" value="Glutaredoxin"/>
    <property type="match status" value="1"/>
</dbReference>
<dbReference type="SUPFAM" id="SSF52833">
    <property type="entry name" value="Thioredoxin-like"/>
    <property type="match status" value="1"/>
</dbReference>
<keyword evidence="5" id="KW-0560">Oxidoreductase</keyword>
<evidence type="ECO:0000256" key="6">
    <source>
        <dbReference type="ARBA" id="ARBA00023157"/>
    </source>
</evidence>
<feature type="compositionally biased region" description="Basic and acidic residues" evidence="9">
    <location>
        <begin position="25"/>
        <end position="34"/>
    </location>
</feature>
<keyword evidence="4" id="KW-0049">Antioxidant</keyword>
<comment type="catalytic activity">
    <reaction evidence="8">
        <text>a hydroperoxide + [thioredoxin]-dithiol = an alcohol + [thioredoxin]-disulfide + H2O</text>
        <dbReference type="Rhea" id="RHEA:62620"/>
        <dbReference type="Rhea" id="RHEA-COMP:10698"/>
        <dbReference type="Rhea" id="RHEA-COMP:10700"/>
        <dbReference type="ChEBI" id="CHEBI:15377"/>
        <dbReference type="ChEBI" id="CHEBI:29950"/>
        <dbReference type="ChEBI" id="CHEBI:30879"/>
        <dbReference type="ChEBI" id="CHEBI:35924"/>
        <dbReference type="ChEBI" id="CHEBI:50058"/>
        <dbReference type="EC" id="1.11.1.24"/>
    </reaction>
</comment>
<dbReference type="GO" id="GO:0005829">
    <property type="term" value="C:cytosol"/>
    <property type="evidence" value="ECO:0007669"/>
    <property type="project" value="TreeGrafter"/>
</dbReference>
<dbReference type="InterPro" id="IPR050217">
    <property type="entry name" value="Peroxiredoxin"/>
</dbReference>
<name>A0A1D1W0B5_RAMVA</name>
<reference evidence="11 12" key="1">
    <citation type="journal article" date="2016" name="Nat. Commun.">
        <title>Extremotolerant tardigrade genome and improved radiotolerance of human cultured cells by tardigrade-unique protein.</title>
        <authorList>
            <person name="Hashimoto T."/>
            <person name="Horikawa D.D."/>
            <person name="Saito Y."/>
            <person name="Kuwahara H."/>
            <person name="Kozuka-Hata H."/>
            <person name="Shin-I T."/>
            <person name="Minakuchi Y."/>
            <person name="Ohishi K."/>
            <person name="Motoyama A."/>
            <person name="Aizu T."/>
            <person name="Enomoto A."/>
            <person name="Kondo K."/>
            <person name="Tanaka S."/>
            <person name="Hara Y."/>
            <person name="Koshikawa S."/>
            <person name="Sagara H."/>
            <person name="Miura T."/>
            <person name="Yokobori S."/>
            <person name="Miyagawa K."/>
            <person name="Suzuki Y."/>
            <person name="Kubo T."/>
            <person name="Oyama M."/>
            <person name="Kohara Y."/>
            <person name="Fujiyama A."/>
            <person name="Arakawa K."/>
            <person name="Katayama T."/>
            <person name="Toyoda A."/>
            <person name="Kunieda T."/>
        </authorList>
    </citation>
    <scope>NUCLEOTIDE SEQUENCE [LARGE SCALE GENOMIC DNA]</scope>
    <source>
        <strain evidence="11 12">YOKOZUNA-1</strain>
    </source>
</reference>
<dbReference type="InterPro" id="IPR000866">
    <property type="entry name" value="AhpC/TSA"/>
</dbReference>
<evidence type="ECO:0000256" key="7">
    <source>
        <dbReference type="ARBA" id="ARBA00023284"/>
    </source>
</evidence>
<feature type="region of interest" description="Disordered" evidence="9">
    <location>
        <begin position="1"/>
        <end position="34"/>
    </location>
</feature>
<evidence type="ECO:0000313" key="12">
    <source>
        <dbReference type="Proteomes" id="UP000186922"/>
    </source>
</evidence>
<evidence type="ECO:0000256" key="4">
    <source>
        <dbReference type="ARBA" id="ARBA00022862"/>
    </source>
</evidence>
<dbReference type="STRING" id="947166.A0A1D1W0B5"/>
<accession>A0A1D1W0B5</accession>
<keyword evidence="12" id="KW-1185">Reference proteome</keyword>
<comment type="similarity">
    <text evidence="1">Belongs to the peroxiredoxin family. AhpC/Prx1 subfamily.</text>
</comment>
<dbReference type="InterPro" id="IPR013766">
    <property type="entry name" value="Thioredoxin_domain"/>
</dbReference>
<keyword evidence="7" id="KW-0676">Redox-active center</keyword>
<dbReference type="FunFam" id="3.40.30.10:FF:000003">
    <property type="entry name" value="Peroxiredoxin 1"/>
    <property type="match status" value="1"/>
</dbReference>
<evidence type="ECO:0000256" key="1">
    <source>
        <dbReference type="ARBA" id="ARBA00009796"/>
    </source>
</evidence>
<dbReference type="Pfam" id="PF00578">
    <property type="entry name" value="AhpC-TSA"/>
    <property type="match status" value="1"/>
</dbReference>
<dbReference type="GO" id="GO:0045454">
    <property type="term" value="P:cell redox homeostasis"/>
    <property type="evidence" value="ECO:0007669"/>
    <property type="project" value="TreeGrafter"/>
</dbReference>
<sequence>MSSFKRKRADSPQPGTSTGATNGHGDGRPRSECAGDHRIYTSAAQVGKPAPAFDDVPAVVNGVFKDVSLKTYYGKYVILLFYPQDFTFVEPTEIIAFSERAAEFRDLVTEILAISVDSKYSHLAWTNVSRDKGGLGNVRIPLLSDVTHNISKDYGVFDESSGHSARALFVIDPKGIVRHAAVHDLGVGRSVDETKRVLEALQYQSEYGDVCPADWNVGKPTIMPSPDDSREYFKMHHK</sequence>
<comment type="caution">
    <text evidence="11">The sequence shown here is derived from an EMBL/GenBank/DDBJ whole genome shotgun (WGS) entry which is preliminary data.</text>
</comment>
<dbReference type="Proteomes" id="UP000186922">
    <property type="component" value="Unassembled WGS sequence"/>
</dbReference>
<dbReference type="EMBL" id="BDGG01000010">
    <property type="protein sequence ID" value="GAV04299.1"/>
    <property type="molecule type" value="Genomic_DNA"/>
</dbReference>
<keyword evidence="6" id="KW-1015">Disulfide bond</keyword>
<dbReference type="PANTHER" id="PTHR10681">
    <property type="entry name" value="THIOREDOXIN PEROXIDASE"/>
    <property type="match status" value="1"/>
</dbReference>
<dbReference type="GO" id="GO:0006979">
    <property type="term" value="P:response to oxidative stress"/>
    <property type="evidence" value="ECO:0007669"/>
    <property type="project" value="TreeGrafter"/>
</dbReference>
<dbReference type="OrthoDB" id="185659at2759"/>
<evidence type="ECO:0000256" key="5">
    <source>
        <dbReference type="ARBA" id="ARBA00023002"/>
    </source>
</evidence>
<dbReference type="CDD" id="cd03015">
    <property type="entry name" value="PRX_Typ2cys"/>
    <property type="match status" value="1"/>
</dbReference>
<evidence type="ECO:0000256" key="2">
    <source>
        <dbReference type="ARBA" id="ARBA00013017"/>
    </source>
</evidence>